<accession>A0A8J4VR65</accession>
<dbReference type="EMBL" id="JRKL02000613">
    <property type="protein sequence ID" value="KAF3969748.1"/>
    <property type="molecule type" value="Genomic_DNA"/>
</dbReference>
<gene>
    <name evidence="1" type="ORF">CMV_006484</name>
</gene>
<sequence>MAIGSEASIITNQKFYKYKKKKKKVLCCIRKKRFRKEVVVVGLNLKNLCSIIKYIHDNSAADLSNLFQIYV</sequence>
<evidence type="ECO:0000313" key="2">
    <source>
        <dbReference type="Proteomes" id="UP000737018"/>
    </source>
</evidence>
<reference evidence="1" key="1">
    <citation type="submission" date="2020-03" db="EMBL/GenBank/DDBJ databases">
        <title>Castanea mollissima Vanexum genome sequencing.</title>
        <authorList>
            <person name="Staton M."/>
        </authorList>
    </citation>
    <scope>NUCLEOTIDE SEQUENCE</scope>
    <source>
        <tissue evidence="1">Leaf</tissue>
    </source>
</reference>
<evidence type="ECO:0000313" key="1">
    <source>
        <dbReference type="EMBL" id="KAF3969748.1"/>
    </source>
</evidence>
<dbReference type="AlphaFoldDB" id="A0A8J4VR65"/>
<protein>
    <submittedName>
        <fullName evidence="1">Uncharacterized protein</fullName>
    </submittedName>
</protein>
<dbReference type="Proteomes" id="UP000737018">
    <property type="component" value="Unassembled WGS sequence"/>
</dbReference>
<keyword evidence="2" id="KW-1185">Reference proteome</keyword>
<comment type="caution">
    <text evidence="1">The sequence shown here is derived from an EMBL/GenBank/DDBJ whole genome shotgun (WGS) entry which is preliminary data.</text>
</comment>
<proteinExistence type="predicted"/>
<organism evidence="1 2">
    <name type="scientific">Castanea mollissima</name>
    <name type="common">Chinese chestnut</name>
    <dbReference type="NCBI Taxonomy" id="60419"/>
    <lineage>
        <taxon>Eukaryota</taxon>
        <taxon>Viridiplantae</taxon>
        <taxon>Streptophyta</taxon>
        <taxon>Embryophyta</taxon>
        <taxon>Tracheophyta</taxon>
        <taxon>Spermatophyta</taxon>
        <taxon>Magnoliopsida</taxon>
        <taxon>eudicotyledons</taxon>
        <taxon>Gunneridae</taxon>
        <taxon>Pentapetalae</taxon>
        <taxon>rosids</taxon>
        <taxon>fabids</taxon>
        <taxon>Fagales</taxon>
        <taxon>Fagaceae</taxon>
        <taxon>Castanea</taxon>
    </lineage>
</organism>
<name>A0A8J4VR65_9ROSI</name>